<name>A0A370I4E9_9NOCA</name>
<dbReference type="RefSeq" id="WP_067995133.1">
    <property type="nucleotide sequence ID" value="NZ_QQBC01000006.1"/>
</dbReference>
<keyword evidence="1" id="KW-0812">Transmembrane</keyword>
<keyword evidence="1" id="KW-1133">Transmembrane helix</keyword>
<feature type="transmembrane region" description="Helical" evidence="1">
    <location>
        <begin position="16"/>
        <end position="36"/>
    </location>
</feature>
<evidence type="ECO:0000313" key="2">
    <source>
        <dbReference type="EMBL" id="RDI65617.1"/>
    </source>
</evidence>
<comment type="caution">
    <text evidence="2">The sequence shown here is derived from an EMBL/GenBank/DDBJ whole genome shotgun (WGS) entry which is preliminary data.</text>
</comment>
<accession>A0A370I4E9</accession>
<dbReference type="AlphaFoldDB" id="A0A370I4E9"/>
<reference evidence="2 3" key="1">
    <citation type="submission" date="2018-07" db="EMBL/GenBank/DDBJ databases">
        <title>Genomic Encyclopedia of Type Strains, Phase IV (KMG-IV): sequencing the most valuable type-strain genomes for metagenomic binning, comparative biology and taxonomic classification.</title>
        <authorList>
            <person name="Goeker M."/>
        </authorList>
    </citation>
    <scope>NUCLEOTIDE SEQUENCE [LARGE SCALE GENOMIC DNA]</scope>
    <source>
        <strain evidence="2 3">DSM 44290</strain>
    </source>
</reference>
<evidence type="ECO:0000256" key="1">
    <source>
        <dbReference type="SAM" id="Phobius"/>
    </source>
</evidence>
<feature type="transmembrane region" description="Helical" evidence="1">
    <location>
        <begin position="57"/>
        <end position="77"/>
    </location>
</feature>
<dbReference type="STRING" id="1210086.GCA_001613105_01949"/>
<organism evidence="2 3">
    <name type="scientific">Nocardia pseudobrasiliensis</name>
    <dbReference type="NCBI Taxonomy" id="45979"/>
    <lineage>
        <taxon>Bacteria</taxon>
        <taxon>Bacillati</taxon>
        <taxon>Actinomycetota</taxon>
        <taxon>Actinomycetes</taxon>
        <taxon>Mycobacteriales</taxon>
        <taxon>Nocardiaceae</taxon>
        <taxon>Nocardia</taxon>
    </lineage>
</organism>
<feature type="transmembrane region" description="Helical" evidence="1">
    <location>
        <begin position="123"/>
        <end position="143"/>
    </location>
</feature>
<dbReference type="Proteomes" id="UP000254869">
    <property type="component" value="Unassembled WGS sequence"/>
</dbReference>
<dbReference type="EMBL" id="QQBC01000006">
    <property type="protein sequence ID" value="RDI65617.1"/>
    <property type="molecule type" value="Genomic_DNA"/>
</dbReference>
<keyword evidence="1" id="KW-0472">Membrane</keyword>
<gene>
    <name evidence="2" type="ORF">DFR76_106489</name>
</gene>
<keyword evidence="3" id="KW-1185">Reference proteome</keyword>
<evidence type="ECO:0000313" key="3">
    <source>
        <dbReference type="Proteomes" id="UP000254869"/>
    </source>
</evidence>
<feature type="transmembrane region" description="Helical" evidence="1">
    <location>
        <begin position="83"/>
        <end position="103"/>
    </location>
</feature>
<proteinExistence type="predicted"/>
<sequence length="158" mass="17021">MYQPGYPTYGPARPPSGLTGVTAGLAALGSGGALAYRIYPTWRYMRGMWFSSFEDKFCFALTTTAAILLVTGAILLLRRAYAGRVMVIVGAIAVVPGQLLTMIHFRHGSSLSYLLSIAGTYRYGLELLVPLAAAFLAMLPATGRWIEAARAPRFAARV</sequence>
<protein>
    <submittedName>
        <fullName evidence="2">Uncharacterized protein</fullName>
    </submittedName>
</protein>